<dbReference type="Proteomes" id="UP000051256">
    <property type="component" value="Unassembled WGS sequence"/>
</dbReference>
<dbReference type="InterPro" id="IPR000150">
    <property type="entry name" value="Cof"/>
</dbReference>
<dbReference type="NCBIfam" id="TIGR01484">
    <property type="entry name" value="HAD-SF-IIB"/>
    <property type="match status" value="1"/>
</dbReference>
<dbReference type="STRING" id="1423802.FC56_GL000717"/>
<dbReference type="NCBIfam" id="TIGR00099">
    <property type="entry name" value="Cof-subfamily"/>
    <property type="match status" value="1"/>
</dbReference>
<dbReference type="SFLD" id="SFLDG01140">
    <property type="entry name" value="C2.B:_Phosphomannomutase_and_P"/>
    <property type="match status" value="1"/>
</dbReference>
<dbReference type="GO" id="GO:0000287">
    <property type="term" value="F:magnesium ion binding"/>
    <property type="evidence" value="ECO:0007669"/>
    <property type="project" value="TreeGrafter"/>
</dbReference>
<keyword evidence="2" id="KW-1185">Reference proteome</keyword>
<evidence type="ECO:0000313" key="2">
    <source>
        <dbReference type="Proteomes" id="UP000051256"/>
    </source>
</evidence>
<protein>
    <submittedName>
        <fullName evidence="1">HAD superfamily hydrolase</fullName>
    </submittedName>
</protein>
<gene>
    <name evidence="1" type="ORF">FC56_GL000717</name>
</gene>
<dbReference type="InterPro" id="IPR036412">
    <property type="entry name" value="HAD-like_sf"/>
</dbReference>
<keyword evidence="1" id="KW-0378">Hydrolase</keyword>
<dbReference type="InterPro" id="IPR006379">
    <property type="entry name" value="HAD-SF_hydro_IIB"/>
</dbReference>
<organism evidence="1 2">
    <name type="scientific">Lentilactobacillus senioris DSM 24302 = JCM 17472</name>
    <dbReference type="NCBI Taxonomy" id="1423802"/>
    <lineage>
        <taxon>Bacteria</taxon>
        <taxon>Bacillati</taxon>
        <taxon>Bacillota</taxon>
        <taxon>Bacilli</taxon>
        <taxon>Lactobacillales</taxon>
        <taxon>Lactobacillaceae</taxon>
        <taxon>Lentilactobacillus</taxon>
    </lineage>
</organism>
<name>A0A0R2D0F4_9LACO</name>
<dbReference type="SUPFAM" id="SSF56784">
    <property type="entry name" value="HAD-like"/>
    <property type="match status" value="1"/>
</dbReference>
<dbReference type="GO" id="GO:0016791">
    <property type="term" value="F:phosphatase activity"/>
    <property type="evidence" value="ECO:0007669"/>
    <property type="project" value="TreeGrafter"/>
</dbReference>
<dbReference type="SFLD" id="SFLDS00003">
    <property type="entry name" value="Haloacid_Dehalogenase"/>
    <property type="match status" value="1"/>
</dbReference>
<sequence>MGGKGMYQAVVFFDLDGTFLDNDKNIPAENIAAIQQLKQNNILPVISTGRNIFEIQYVMDQAGIDTIVSANGSYVQYEGKKLKAEEIKKPLLEELIQFAADQGDVLAFYNNREFALTAANEMTRENYRLLRLNAKVDPSFYQTNEVNFVNVFNYDRDKLYQDKFAGRLSLVRNNPRALDTMKWGVSKQTGIKVLLNTLGLENVPTYAFGDQLNDLQMFDQVDYAIAMGNGHPEAKAKADYITDSNMDDGISTGLRHYGLIK</sequence>
<dbReference type="Gene3D" id="3.30.1240.10">
    <property type="match status" value="1"/>
</dbReference>
<dbReference type="Gene3D" id="3.40.50.1000">
    <property type="entry name" value="HAD superfamily/HAD-like"/>
    <property type="match status" value="1"/>
</dbReference>
<reference evidence="1 2" key="1">
    <citation type="journal article" date="2015" name="Genome Announc.">
        <title>Expanding the biotechnology potential of lactobacilli through comparative genomics of 213 strains and associated genera.</title>
        <authorList>
            <person name="Sun Z."/>
            <person name="Harris H.M."/>
            <person name="McCann A."/>
            <person name="Guo C."/>
            <person name="Argimon S."/>
            <person name="Zhang W."/>
            <person name="Yang X."/>
            <person name="Jeffery I.B."/>
            <person name="Cooney J.C."/>
            <person name="Kagawa T.F."/>
            <person name="Liu W."/>
            <person name="Song Y."/>
            <person name="Salvetti E."/>
            <person name="Wrobel A."/>
            <person name="Rasinkangas P."/>
            <person name="Parkhill J."/>
            <person name="Rea M.C."/>
            <person name="O'Sullivan O."/>
            <person name="Ritari J."/>
            <person name="Douillard F.P."/>
            <person name="Paul Ross R."/>
            <person name="Yang R."/>
            <person name="Briner A.E."/>
            <person name="Felis G.E."/>
            <person name="de Vos W.M."/>
            <person name="Barrangou R."/>
            <person name="Klaenhammer T.R."/>
            <person name="Caufield P.W."/>
            <person name="Cui Y."/>
            <person name="Zhang H."/>
            <person name="O'Toole P.W."/>
        </authorList>
    </citation>
    <scope>NUCLEOTIDE SEQUENCE [LARGE SCALE GENOMIC DNA]</scope>
    <source>
        <strain evidence="1 2">DSM 24302</strain>
    </source>
</reference>
<dbReference type="PANTHER" id="PTHR10000">
    <property type="entry name" value="PHOSPHOSERINE PHOSPHATASE"/>
    <property type="match status" value="1"/>
</dbReference>
<dbReference type="PANTHER" id="PTHR10000:SF25">
    <property type="entry name" value="PHOSPHATASE YKRA-RELATED"/>
    <property type="match status" value="1"/>
</dbReference>
<dbReference type="GO" id="GO:0005829">
    <property type="term" value="C:cytosol"/>
    <property type="evidence" value="ECO:0007669"/>
    <property type="project" value="TreeGrafter"/>
</dbReference>
<dbReference type="EMBL" id="AYZR01000008">
    <property type="protein sequence ID" value="KRM93995.1"/>
    <property type="molecule type" value="Genomic_DNA"/>
</dbReference>
<comment type="caution">
    <text evidence="1">The sequence shown here is derived from an EMBL/GenBank/DDBJ whole genome shotgun (WGS) entry which is preliminary data.</text>
</comment>
<proteinExistence type="predicted"/>
<dbReference type="Pfam" id="PF08282">
    <property type="entry name" value="Hydrolase_3"/>
    <property type="match status" value="1"/>
</dbReference>
<evidence type="ECO:0000313" key="1">
    <source>
        <dbReference type="EMBL" id="KRM93995.1"/>
    </source>
</evidence>
<dbReference type="InterPro" id="IPR023214">
    <property type="entry name" value="HAD_sf"/>
</dbReference>
<dbReference type="AlphaFoldDB" id="A0A0R2D0F4"/>
<dbReference type="PATRIC" id="fig|1423802.4.peg.728"/>
<accession>A0A0R2D0F4</accession>